<dbReference type="Pfam" id="PF00285">
    <property type="entry name" value="Citrate_synt"/>
    <property type="match status" value="1"/>
</dbReference>
<dbReference type="GO" id="GO:0005759">
    <property type="term" value="C:mitochondrial matrix"/>
    <property type="evidence" value="ECO:0007669"/>
    <property type="project" value="TreeGrafter"/>
</dbReference>
<accession>F2WQ15</accession>
<dbReference type="InterPro" id="IPR019810">
    <property type="entry name" value="Citrate_synthase_AS"/>
</dbReference>
<dbReference type="PANTHER" id="PTHR11739">
    <property type="entry name" value="CITRATE SYNTHASE"/>
    <property type="match status" value="1"/>
</dbReference>
<sequence>MERLARIAAHVNASSRGGVICPTPTAGQSPIIEKLISKMEPLVKEKLALKAELLKKAGDTKIQDLTVEMCINGARSIKAMVTDTSDLDANIGIAYRGKSLYECNKELPKAPGGDVGLPEAAFWLLLTGEVPSDADCKALTAELHKRATVPQFALDIMDNLPKDMHPMTQISMSILALQKTSKFQAAYDAGMKKDEYWKYSLEDSLDIIARIPVIAARIYHRTFKNGAGPAYDPNLDWAGNYAHMLGTSSDPLFKEATRLYLMVHADHEGGNVSAHTVHLVGSALSDPYYSLAAGLCGLAGPLHGLANQECLAWLLQVQKDLGNVEPTKEVITEYAKKTLAAGKVIPGFGHAVLRKTDPRYMLEREFALKHMQGDPLFKLVDACYQALPPLLESLGKVKNPNPNVDAHSGQIMSFYGLTEQNYYTVVFAVSRSMGVLAQLIWARAIGLPIERPKSVPLDVLAKTALKK</sequence>
<evidence type="ECO:0000256" key="1">
    <source>
        <dbReference type="ARBA" id="ARBA00010566"/>
    </source>
</evidence>
<comment type="similarity">
    <text evidence="1 3">Belongs to the citrate synthase family.</text>
</comment>
<proteinExistence type="evidence at transcript level"/>
<name>F2WQ15_KARVE</name>
<dbReference type="PROSITE" id="PS00480">
    <property type="entry name" value="CITRATE_SYNTHASE"/>
    <property type="match status" value="1"/>
</dbReference>
<evidence type="ECO:0000313" key="4">
    <source>
        <dbReference type="EMBL" id="ADV91160.1"/>
    </source>
</evidence>
<dbReference type="SUPFAM" id="SSF48256">
    <property type="entry name" value="Citrate synthase"/>
    <property type="match status" value="1"/>
</dbReference>
<dbReference type="GO" id="GO:0046912">
    <property type="term" value="F:acyltransferase activity, acyl groups converted into alkyl on transfer"/>
    <property type="evidence" value="ECO:0007669"/>
    <property type="project" value="InterPro"/>
</dbReference>
<dbReference type="GO" id="GO:0006099">
    <property type="term" value="P:tricarboxylic acid cycle"/>
    <property type="evidence" value="ECO:0007669"/>
    <property type="project" value="TreeGrafter"/>
</dbReference>
<dbReference type="GO" id="GO:0005975">
    <property type="term" value="P:carbohydrate metabolic process"/>
    <property type="evidence" value="ECO:0007669"/>
    <property type="project" value="TreeGrafter"/>
</dbReference>
<dbReference type="EMBL" id="HQ199232">
    <property type="protein sequence ID" value="ADV91160.1"/>
    <property type="molecule type" value="mRNA"/>
</dbReference>
<dbReference type="Gene3D" id="1.10.230.10">
    <property type="entry name" value="Cytochrome P450-Terp, domain 2"/>
    <property type="match status" value="1"/>
</dbReference>
<dbReference type="NCBIfam" id="NF007128">
    <property type="entry name" value="PRK09569.1"/>
    <property type="match status" value="1"/>
</dbReference>
<dbReference type="InterPro" id="IPR002020">
    <property type="entry name" value="Citrate_synthase"/>
</dbReference>
<dbReference type="InterPro" id="IPR016142">
    <property type="entry name" value="Citrate_synth-like_lrg_a-sub"/>
</dbReference>
<keyword evidence="2 3" id="KW-0808">Transferase</keyword>
<reference evidence="4" key="1">
    <citation type="journal article" date="2011" name="J. Mol. Biol.">
        <title>Analysis of dinoflagellate mitochondrial protein sorting signals indicates a highly stable protein targeting system across eukaryotic diversity.</title>
        <authorList>
            <person name="Danne J.C."/>
            <person name="Waller R.F."/>
        </authorList>
    </citation>
    <scope>NUCLEOTIDE SEQUENCE</scope>
</reference>
<dbReference type="AlphaFoldDB" id="F2WQ15"/>
<evidence type="ECO:0000256" key="2">
    <source>
        <dbReference type="ARBA" id="ARBA00022679"/>
    </source>
</evidence>
<organism evidence="4">
    <name type="scientific">Karlodinium veneficum</name>
    <name type="common">Dinoflagellate</name>
    <name type="synonym">Karlodinium micrum</name>
    <dbReference type="NCBI Taxonomy" id="407301"/>
    <lineage>
        <taxon>Eukaryota</taxon>
        <taxon>Sar</taxon>
        <taxon>Alveolata</taxon>
        <taxon>Dinophyceae</taxon>
        <taxon>Gymnodiniales</taxon>
        <taxon>Kareniaceae</taxon>
        <taxon>Karlodinium</taxon>
    </lineage>
</organism>
<protein>
    <recommendedName>
        <fullName evidence="3">Citrate synthase</fullName>
    </recommendedName>
</protein>
<dbReference type="PANTHER" id="PTHR11739:SF8">
    <property type="entry name" value="CITRATE SYNTHASE, MITOCHONDRIAL"/>
    <property type="match status" value="1"/>
</dbReference>
<dbReference type="PRINTS" id="PR00143">
    <property type="entry name" value="CITRTSNTHASE"/>
</dbReference>
<dbReference type="InterPro" id="IPR016143">
    <property type="entry name" value="Citrate_synth-like_sm_a-sub"/>
</dbReference>
<dbReference type="Gene3D" id="1.10.580.10">
    <property type="entry name" value="Citrate Synthase, domain 1"/>
    <property type="match status" value="1"/>
</dbReference>
<evidence type="ECO:0000256" key="3">
    <source>
        <dbReference type="RuleBase" id="RU000441"/>
    </source>
</evidence>
<dbReference type="InterPro" id="IPR036969">
    <property type="entry name" value="Citrate_synthase_sf"/>
</dbReference>